<keyword evidence="4" id="KW-1185">Reference proteome</keyword>
<organism evidence="3">
    <name type="scientific">Musca domestica</name>
    <name type="common">House fly</name>
    <dbReference type="NCBI Taxonomy" id="7370"/>
    <lineage>
        <taxon>Eukaryota</taxon>
        <taxon>Metazoa</taxon>
        <taxon>Ecdysozoa</taxon>
        <taxon>Arthropoda</taxon>
        <taxon>Hexapoda</taxon>
        <taxon>Insecta</taxon>
        <taxon>Pterygota</taxon>
        <taxon>Neoptera</taxon>
        <taxon>Endopterygota</taxon>
        <taxon>Diptera</taxon>
        <taxon>Brachycera</taxon>
        <taxon>Muscomorpha</taxon>
        <taxon>Muscoidea</taxon>
        <taxon>Muscidae</taxon>
        <taxon>Musca</taxon>
    </lineage>
</organism>
<dbReference type="SUPFAM" id="SSF52540">
    <property type="entry name" value="P-loop containing nucleoside triphosphate hydrolases"/>
    <property type="match status" value="1"/>
</dbReference>
<reference evidence="5" key="2">
    <citation type="submission" date="2025-04" db="UniProtKB">
        <authorList>
            <consortium name="RefSeq"/>
        </authorList>
    </citation>
    <scope>IDENTIFICATION</scope>
    <source>
        <strain evidence="5">Aabys</strain>
    </source>
</reference>
<gene>
    <name evidence="3" type="primary">101893001</name>
    <name evidence="5" type="synonym">LOC101893001</name>
</gene>
<feature type="region of interest" description="Disordered" evidence="1">
    <location>
        <begin position="1"/>
        <end position="52"/>
    </location>
</feature>
<proteinExistence type="predicted"/>
<evidence type="ECO:0000313" key="4">
    <source>
        <dbReference type="Proteomes" id="UP001652621"/>
    </source>
</evidence>
<evidence type="ECO:0000313" key="3">
    <source>
        <dbReference type="EnsemblMetazoa" id="MDOA014311-PA"/>
    </source>
</evidence>
<feature type="transmembrane region" description="Helical" evidence="2">
    <location>
        <begin position="61"/>
        <end position="80"/>
    </location>
</feature>
<dbReference type="AlphaFoldDB" id="A0A1I8NEB4"/>
<dbReference type="InterPro" id="IPR027417">
    <property type="entry name" value="P-loop_NTPase"/>
</dbReference>
<dbReference type="OrthoDB" id="8191652at2759"/>
<evidence type="ECO:0000256" key="1">
    <source>
        <dbReference type="SAM" id="MobiDB-lite"/>
    </source>
</evidence>
<keyword evidence="2" id="KW-1133">Transmembrane helix</keyword>
<dbReference type="EnsemblMetazoa" id="MDOA014311-RA">
    <property type="protein sequence ID" value="MDOA014311-PA"/>
    <property type="gene ID" value="MDOA014311"/>
</dbReference>
<protein>
    <submittedName>
        <fullName evidence="5">Uncharacterized protein LOC101893001</fullName>
    </submittedName>
</protein>
<reference evidence="3" key="1">
    <citation type="submission" date="2020-05" db="UniProtKB">
        <authorList>
            <consortium name="EnsemblMetazoa"/>
        </authorList>
    </citation>
    <scope>IDENTIFICATION</scope>
    <source>
        <strain evidence="3">Aabys</strain>
    </source>
</reference>
<dbReference type="VEuPathDB" id="VectorBase:MDOA014311"/>
<dbReference type="Gene3D" id="3.40.50.300">
    <property type="entry name" value="P-loop containing nucleotide triphosphate hydrolases"/>
    <property type="match status" value="1"/>
</dbReference>
<dbReference type="GeneID" id="101893001"/>
<dbReference type="KEGG" id="mde:101893001"/>
<dbReference type="Proteomes" id="UP001652621">
    <property type="component" value="Unplaced"/>
</dbReference>
<feature type="compositionally biased region" description="Basic and acidic residues" evidence="1">
    <location>
        <begin position="1"/>
        <end position="11"/>
    </location>
</feature>
<evidence type="ECO:0000256" key="2">
    <source>
        <dbReference type="SAM" id="Phobius"/>
    </source>
</evidence>
<sequence>MEIDQEIKTESPEETDLNTTNAAKACRDNEPKKTHRRKRLRRLADDTTPTTNKNVSKCKRILVFIGLFSFTIALLMGHYYTQNNSNTKQILKEFLKNYRNQYTQIIHGKQNYCDQKQALDTAALFERIKQYGILNQEKSLQQIDVALRNESDLNAIALVGPVGVGKSLFMRAMMENFPWQENVHSYAWNAYVEDKTEKIRRLSLLIDNLSDCGQNLLVIENLWPGDYEAVSIINQLVREAIEKQQKRIVIFYLFSLNTMLTPEKYTEQNKLLDTVTETHVIKFNAFGENELKDCISREAEMSGLKLGPQHFDEIVATIDPKKSGCKNVYAKVLMYGTAKSKDHL</sequence>
<evidence type="ECO:0000313" key="5">
    <source>
        <dbReference type="RefSeq" id="XP_005177884.1"/>
    </source>
</evidence>
<keyword evidence="2" id="KW-0812">Transmembrane</keyword>
<dbReference type="eggNOG" id="ENOG502SDUG">
    <property type="taxonomic scope" value="Eukaryota"/>
</dbReference>
<dbReference type="VEuPathDB" id="VectorBase:MDOMA2_013225"/>
<name>A0A1I8NEB4_MUSDO</name>
<keyword evidence="2" id="KW-0472">Membrane</keyword>
<dbReference type="RefSeq" id="XP_005177884.1">
    <property type="nucleotide sequence ID" value="XM_005177827.3"/>
</dbReference>
<accession>A0A1I8NEB4</accession>